<protein>
    <submittedName>
        <fullName evidence="1">4909_t:CDS:1</fullName>
    </submittedName>
</protein>
<feature type="non-terminal residue" evidence="1">
    <location>
        <position position="49"/>
    </location>
</feature>
<proteinExistence type="predicted"/>
<keyword evidence="2" id="KW-1185">Reference proteome</keyword>
<reference evidence="1" key="1">
    <citation type="submission" date="2021-06" db="EMBL/GenBank/DDBJ databases">
        <authorList>
            <person name="Kallberg Y."/>
            <person name="Tangrot J."/>
            <person name="Rosling A."/>
        </authorList>
    </citation>
    <scope>NUCLEOTIDE SEQUENCE</scope>
    <source>
        <strain evidence="1">IL203A</strain>
    </source>
</reference>
<dbReference type="Proteomes" id="UP000789702">
    <property type="component" value="Unassembled WGS sequence"/>
</dbReference>
<feature type="non-terminal residue" evidence="1">
    <location>
        <position position="1"/>
    </location>
</feature>
<organism evidence="1 2">
    <name type="scientific">Dentiscutata heterogama</name>
    <dbReference type="NCBI Taxonomy" id="1316150"/>
    <lineage>
        <taxon>Eukaryota</taxon>
        <taxon>Fungi</taxon>
        <taxon>Fungi incertae sedis</taxon>
        <taxon>Mucoromycota</taxon>
        <taxon>Glomeromycotina</taxon>
        <taxon>Glomeromycetes</taxon>
        <taxon>Diversisporales</taxon>
        <taxon>Gigasporaceae</taxon>
        <taxon>Dentiscutata</taxon>
    </lineage>
</organism>
<dbReference type="EMBL" id="CAJVPU010057039">
    <property type="protein sequence ID" value="CAG8771404.1"/>
    <property type="molecule type" value="Genomic_DNA"/>
</dbReference>
<accession>A0ACA9R0G0</accession>
<evidence type="ECO:0000313" key="2">
    <source>
        <dbReference type="Proteomes" id="UP000789702"/>
    </source>
</evidence>
<sequence>SVKSNSTSHKPERKEIETLSSNIRIAEKDKAIESNFQIGESKDELEYKE</sequence>
<name>A0ACA9R0G0_9GLOM</name>
<evidence type="ECO:0000313" key="1">
    <source>
        <dbReference type="EMBL" id="CAG8771404.1"/>
    </source>
</evidence>
<gene>
    <name evidence="1" type="ORF">DHETER_LOCUS15855</name>
</gene>
<comment type="caution">
    <text evidence="1">The sequence shown here is derived from an EMBL/GenBank/DDBJ whole genome shotgun (WGS) entry which is preliminary data.</text>
</comment>